<dbReference type="PROSITE" id="PS51039">
    <property type="entry name" value="ZF_AN1"/>
    <property type="match status" value="1"/>
</dbReference>
<evidence type="ECO:0000256" key="3">
    <source>
        <dbReference type="ARBA" id="ARBA00022833"/>
    </source>
</evidence>
<organism evidence="6 7">
    <name type="scientific">Zalerion maritima</name>
    <dbReference type="NCBI Taxonomy" id="339359"/>
    <lineage>
        <taxon>Eukaryota</taxon>
        <taxon>Fungi</taxon>
        <taxon>Dikarya</taxon>
        <taxon>Ascomycota</taxon>
        <taxon>Pezizomycotina</taxon>
        <taxon>Sordariomycetes</taxon>
        <taxon>Lulworthiomycetidae</taxon>
        <taxon>Lulworthiales</taxon>
        <taxon>Lulworthiaceae</taxon>
        <taxon>Zalerion</taxon>
    </lineage>
</organism>
<evidence type="ECO:0000256" key="4">
    <source>
        <dbReference type="PROSITE-ProRule" id="PRU00449"/>
    </source>
</evidence>
<proteinExistence type="predicted"/>
<dbReference type="EMBL" id="JAKWBI020000001">
    <property type="protein sequence ID" value="KAJ2907312.1"/>
    <property type="molecule type" value="Genomic_DNA"/>
</dbReference>
<evidence type="ECO:0000313" key="7">
    <source>
        <dbReference type="Proteomes" id="UP001201980"/>
    </source>
</evidence>
<dbReference type="Pfam" id="PF01428">
    <property type="entry name" value="zf-AN1"/>
    <property type="match status" value="2"/>
</dbReference>
<evidence type="ECO:0000256" key="1">
    <source>
        <dbReference type="ARBA" id="ARBA00022723"/>
    </source>
</evidence>
<dbReference type="Pfam" id="PF25327">
    <property type="entry name" value="UBL_ZFAND1"/>
    <property type="match status" value="1"/>
</dbReference>
<dbReference type="GO" id="GO:0005737">
    <property type="term" value="C:cytoplasm"/>
    <property type="evidence" value="ECO:0007669"/>
    <property type="project" value="TreeGrafter"/>
</dbReference>
<keyword evidence="2 4" id="KW-0863">Zinc-finger</keyword>
<dbReference type="PANTHER" id="PTHR14677:SF40">
    <property type="entry name" value="CDC48-ASSOCIATED UBIQUITIN-LIKE_ZINC FINGER PROTEIN 1"/>
    <property type="match status" value="1"/>
</dbReference>
<dbReference type="InterPro" id="IPR057358">
    <property type="entry name" value="UBL_ZFAND1-like"/>
</dbReference>
<gene>
    <name evidence="6" type="ORF">MKZ38_003168</name>
</gene>
<keyword evidence="1" id="KW-0479">Metal-binding</keyword>
<evidence type="ECO:0000313" key="6">
    <source>
        <dbReference type="EMBL" id="KAJ2907312.1"/>
    </source>
</evidence>
<dbReference type="SUPFAM" id="SSF118310">
    <property type="entry name" value="AN1-like Zinc finger"/>
    <property type="match status" value="2"/>
</dbReference>
<dbReference type="AlphaFoldDB" id="A0AAD5S6J5"/>
<dbReference type="Proteomes" id="UP001201980">
    <property type="component" value="Unassembled WGS sequence"/>
</dbReference>
<dbReference type="InterPro" id="IPR000058">
    <property type="entry name" value="Znf_AN1"/>
</dbReference>
<feature type="domain" description="AN1-type" evidence="5">
    <location>
        <begin position="35"/>
        <end position="83"/>
    </location>
</feature>
<protein>
    <submittedName>
        <fullName evidence="6">AN1-type zinc finger protein-like protein</fullName>
    </submittedName>
</protein>
<dbReference type="SMART" id="SM00154">
    <property type="entry name" value="ZnF_AN1"/>
    <property type="match status" value="2"/>
</dbReference>
<sequence>MASSSSSQQPTNLNDEISYIDMSSRNNEDNNSDAFLVGEHCQLEYCNQLTFLPSKCQSCNKLFCESHRSETDHKCENAGAWGDRRRQAILNAPSIGGHKQVRDRNYIPPGTLCSGPTAASTGGPNACRTEIGTSLNTGVHCDSCGRNYCLKHRLKEEHECAARAAELARQRRNAVDKIGDSVENALDVFKNRFTQWRAQQKEKSSGKKSFFRPRTSPAAERMKLMNEIKKTAKGDQKLPADKRVYLVVTSSEPNSKGKYPKGYFFYSKDWVVGRLLDAAAKAMQVENVNNRTDDGKERLSVFHVEGEKFLGFSEKLGAALQNGHRVVLTRGGAPPDEVIAILLS</sequence>
<keyword evidence="3" id="KW-0862">Zinc</keyword>
<reference evidence="6" key="1">
    <citation type="submission" date="2022-07" db="EMBL/GenBank/DDBJ databases">
        <title>Draft genome sequence of Zalerion maritima ATCC 34329, a (micro)plastics degrading marine fungus.</title>
        <authorList>
            <person name="Paco A."/>
            <person name="Goncalves M.F.M."/>
            <person name="Rocha-Santos T.A.P."/>
            <person name="Alves A."/>
        </authorList>
    </citation>
    <scope>NUCLEOTIDE SEQUENCE</scope>
    <source>
        <strain evidence="6">ATCC 34329</strain>
    </source>
</reference>
<evidence type="ECO:0000256" key="2">
    <source>
        <dbReference type="ARBA" id="ARBA00022771"/>
    </source>
</evidence>
<dbReference type="PANTHER" id="PTHR14677">
    <property type="entry name" value="ARSENITE INDUCUBLE RNA ASSOCIATED PROTEIN AIP-1-RELATED"/>
    <property type="match status" value="1"/>
</dbReference>
<name>A0AAD5S6J5_9PEZI</name>
<dbReference type="Gene3D" id="4.10.1110.10">
    <property type="entry name" value="AN1-like Zinc finger"/>
    <property type="match status" value="2"/>
</dbReference>
<dbReference type="GO" id="GO:0008270">
    <property type="term" value="F:zinc ion binding"/>
    <property type="evidence" value="ECO:0007669"/>
    <property type="project" value="UniProtKB-KW"/>
</dbReference>
<dbReference type="InterPro" id="IPR035896">
    <property type="entry name" value="AN1-like_Znf"/>
</dbReference>
<evidence type="ECO:0000259" key="5">
    <source>
        <dbReference type="PROSITE" id="PS51039"/>
    </source>
</evidence>
<comment type="caution">
    <text evidence="6">The sequence shown here is derived from an EMBL/GenBank/DDBJ whole genome shotgun (WGS) entry which is preliminary data.</text>
</comment>
<accession>A0AAD5S6J5</accession>
<keyword evidence="7" id="KW-1185">Reference proteome</keyword>